<dbReference type="EMBL" id="LZSO01000012">
    <property type="protein sequence ID" value="OBB32385.1"/>
    <property type="molecule type" value="Genomic_DNA"/>
</dbReference>
<sequence>MDKVGYASYESFLADFVQRRNDLAHSYGDDDIVDPSLLGAYVDVIDSLLNSISRVANATVIRRLAELKLQYVGTVVKIWTGCIGVHMEGGRLAVGDRILLLKESWCTSHKVDSLQSDSIDMREIVFKDDVMKVGVKIGEVPHGCDSAKVYMLPDEWKEFWPSSQKWVAAVD</sequence>
<dbReference type="AlphaFoldDB" id="A0A1A0RD18"/>
<evidence type="ECO:0000313" key="2">
    <source>
        <dbReference type="Proteomes" id="UP000093902"/>
    </source>
</evidence>
<gene>
    <name evidence="1" type="ORF">A5792_01355</name>
</gene>
<organism evidence="1 2">
    <name type="scientific">Mycolicibacterium peregrinum</name>
    <name type="common">Mycobacterium peregrinum</name>
    <dbReference type="NCBI Taxonomy" id="43304"/>
    <lineage>
        <taxon>Bacteria</taxon>
        <taxon>Bacillati</taxon>
        <taxon>Actinomycetota</taxon>
        <taxon>Actinomycetes</taxon>
        <taxon>Mycobacteriales</taxon>
        <taxon>Mycobacteriaceae</taxon>
        <taxon>Mycolicibacterium</taxon>
    </lineage>
</organism>
<accession>A0A1A0RD18</accession>
<reference evidence="2" key="1">
    <citation type="submission" date="2016-06" db="EMBL/GenBank/DDBJ databases">
        <authorList>
            <person name="Sutton G."/>
            <person name="Brinkac L."/>
            <person name="Sanka R."/>
            <person name="Adams M."/>
            <person name="Lau E."/>
            <person name="Mehaffy C."/>
            <person name="Tameris M."/>
            <person name="Hatherill M."/>
            <person name="Hanekom W."/>
            <person name="Mahomed H."/>
            <person name="Mcshane H."/>
        </authorList>
    </citation>
    <scope>NUCLEOTIDE SEQUENCE [LARGE SCALE GENOMIC DNA]</scope>
    <source>
        <strain evidence="2">852002-51209_SCH5440388</strain>
    </source>
</reference>
<evidence type="ECO:0008006" key="3">
    <source>
        <dbReference type="Google" id="ProtNLM"/>
    </source>
</evidence>
<name>A0A1A0RD18_MYCPR</name>
<protein>
    <recommendedName>
        <fullName evidence="3">RiboL-PSP-HEPN domain-containing protein</fullName>
    </recommendedName>
</protein>
<dbReference type="Proteomes" id="UP000093902">
    <property type="component" value="Unassembled WGS sequence"/>
</dbReference>
<proteinExistence type="predicted"/>
<evidence type="ECO:0000313" key="1">
    <source>
        <dbReference type="EMBL" id="OBB32385.1"/>
    </source>
</evidence>
<comment type="caution">
    <text evidence="1">The sequence shown here is derived from an EMBL/GenBank/DDBJ whole genome shotgun (WGS) entry which is preliminary data.</text>
</comment>